<evidence type="ECO:0000256" key="2">
    <source>
        <dbReference type="ARBA" id="ARBA00023295"/>
    </source>
</evidence>
<proteinExistence type="inferred from homology"/>
<protein>
    <submittedName>
        <fullName evidence="5">Cellulase (Glycosyl hydrolase family 5)</fullName>
    </submittedName>
</protein>
<dbReference type="Pfam" id="PF00150">
    <property type="entry name" value="Cellulase"/>
    <property type="match status" value="1"/>
</dbReference>
<dbReference type="Gene3D" id="3.20.20.80">
    <property type="entry name" value="Glycosidases"/>
    <property type="match status" value="1"/>
</dbReference>
<dbReference type="GO" id="GO:0009251">
    <property type="term" value="P:glucan catabolic process"/>
    <property type="evidence" value="ECO:0007669"/>
    <property type="project" value="TreeGrafter"/>
</dbReference>
<comment type="caution">
    <text evidence="5">The sequence shown here is derived from an EMBL/GenBank/DDBJ whole genome shotgun (WGS) entry which is preliminary data.</text>
</comment>
<sequence length="351" mass="40533">MKKIIIAQITLALFLVLISCGNKQEKKEIMEVKQVVETPVLAKISVKGNSFITAEGTPIVFRGLDTSDPDKLEKDGHWNLEYFQEMKNWGATITRFPVHPKAWRERGKEAYLKLIDDGLKWATEVGIYVIMDWHSIGNLRENKYFMPMYETTIEETEDFWRTMAVRYKDNTTLAFFELFNEPTTYNGTLGTCTWDEWKVLMEKLIAVIRENGCETIPLVAGFNWGYDLSPLKDNPIVAEGIGYVSHPYPQKRDKPWESKWTNDWGFAAEKYPLILSEMGFCGPDDEGAHIPVISDESYGDAITKYADECGISYTVWVFDPNWSPMLFNDWDFTPSRQGVYFKNALQAYHKK</sequence>
<evidence type="ECO:0000313" key="5">
    <source>
        <dbReference type="EMBL" id="REE80516.1"/>
    </source>
</evidence>
<dbReference type="PROSITE" id="PS51257">
    <property type="entry name" value="PROKAR_LIPOPROTEIN"/>
    <property type="match status" value="1"/>
</dbReference>
<keyword evidence="1 3" id="KW-0378">Hydrolase</keyword>
<reference evidence="5 6" key="1">
    <citation type="submission" date="2018-08" db="EMBL/GenBank/DDBJ databases">
        <title>Genomic Encyclopedia of Type Strains, Phase III (KMG-III): the genomes of soil and plant-associated and newly described type strains.</title>
        <authorList>
            <person name="Whitman W."/>
        </authorList>
    </citation>
    <scope>NUCLEOTIDE SEQUENCE [LARGE SCALE GENOMIC DNA]</scope>
    <source>
        <strain evidence="5 6">325-5</strain>
    </source>
</reference>
<dbReference type="PANTHER" id="PTHR34142">
    <property type="entry name" value="ENDO-BETA-1,4-GLUCANASE A"/>
    <property type="match status" value="1"/>
</dbReference>
<gene>
    <name evidence="5" type="ORF">BX611_2161</name>
</gene>
<dbReference type="PANTHER" id="PTHR34142:SF1">
    <property type="entry name" value="GLYCOSIDE HYDROLASE FAMILY 5 DOMAIN-CONTAINING PROTEIN"/>
    <property type="match status" value="1"/>
</dbReference>
<organism evidence="5 6">
    <name type="scientific">Lutibacter oceani</name>
    <dbReference type="NCBI Taxonomy" id="1853311"/>
    <lineage>
        <taxon>Bacteria</taxon>
        <taxon>Pseudomonadati</taxon>
        <taxon>Bacteroidota</taxon>
        <taxon>Flavobacteriia</taxon>
        <taxon>Flavobacteriales</taxon>
        <taxon>Flavobacteriaceae</taxon>
        <taxon>Lutibacter</taxon>
    </lineage>
</organism>
<dbReference type="EMBL" id="QTTQ01000011">
    <property type="protein sequence ID" value="REE80516.1"/>
    <property type="molecule type" value="Genomic_DNA"/>
</dbReference>
<comment type="similarity">
    <text evidence="3">Belongs to the glycosyl hydrolase 5 (cellulase A) family.</text>
</comment>
<dbReference type="RefSeq" id="WP_162880017.1">
    <property type="nucleotide sequence ID" value="NZ_QTTQ01000011.1"/>
</dbReference>
<dbReference type="InterPro" id="IPR001547">
    <property type="entry name" value="Glyco_hydro_5"/>
</dbReference>
<name>A0A3D9RTS8_9FLAO</name>
<keyword evidence="6" id="KW-1185">Reference proteome</keyword>
<dbReference type="Proteomes" id="UP000256429">
    <property type="component" value="Unassembled WGS sequence"/>
</dbReference>
<accession>A0A3D9RTS8</accession>
<dbReference type="SUPFAM" id="SSF51445">
    <property type="entry name" value="(Trans)glycosidases"/>
    <property type="match status" value="1"/>
</dbReference>
<dbReference type="GO" id="GO:0004553">
    <property type="term" value="F:hydrolase activity, hydrolyzing O-glycosyl compounds"/>
    <property type="evidence" value="ECO:0007669"/>
    <property type="project" value="InterPro"/>
</dbReference>
<evidence type="ECO:0000259" key="4">
    <source>
        <dbReference type="Pfam" id="PF00150"/>
    </source>
</evidence>
<keyword evidence="2 3" id="KW-0326">Glycosidase</keyword>
<feature type="domain" description="Glycoside hydrolase family 5" evidence="4">
    <location>
        <begin position="54"/>
        <end position="320"/>
    </location>
</feature>
<dbReference type="AlphaFoldDB" id="A0A3D9RTS8"/>
<evidence type="ECO:0000256" key="3">
    <source>
        <dbReference type="RuleBase" id="RU361153"/>
    </source>
</evidence>
<dbReference type="InterPro" id="IPR017853">
    <property type="entry name" value="GH"/>
</dbReference>
<evidence type="ECO:0000313" key="6">
    <source>
        <dbReference type="Proteomes" id="UP000256429"/>
    </source>
</evidence>
<evidence type="ECO:0000256" key="1">
    <source>
        <dbReference type="ARBA" id="ARBA00022801"/>
    </source>
</evidence>